<protein>
    <recommendedName>
        <fullName evidence="2">Nudix hydrolase domain-containing protein</fullName>
    </recommendedName>
</protein>
<dbReference type="InterPro" id="IPR000086">
    <property type="entry name" value="NUDIX_hydrolase_dom"/>
</dbReference>
<accession>A0A3B0UKE1</accession>
<dbReference type="Pfam" id="PF00293">
    <property type="entry name" value="NUDIX"/>
    <property type="match status" value="1"/>
</dbReference>
<keyword evidence="1" id="KW-0378">Hydrolase</keyword>
<dbReference type="CDD" id="cd03424">
    <property type="entry name" value="NUDIX_ADPRase_Nudt5_UGPPase_Nudt14"/>
    <property type="match status" value="1"/>
</dbReference>
<organism evidence="3">
    <name type="scientific">hydrothermal vent metagenome</name>
    <dbReference type="NCBI Taxonomy" id="652676"/>
    <lineage>
        <taxon>unclassified sequences</taxon>
        <taxon>metagenomes</taxon>
        <taxon>ecological metagenomes</taxon>
    </lineage>
</organism>
<dbReference type="PANTHER" id="PTHR11839:SF1">
    <property type="entry name" value="ADP-SUGAR PYROPHOSPHATASE"/>
    <property type="match status" value="1"/>
</dbReference>
<gene>
    <name evidence="3" type="ORF">MNBD_CHLOROFLEXI01-649</name>
</gene>
<name>A0A3B0UKE1_9ZZZZ</name>
<proteinExistence type="predicted"/>
<sequence>MHHLDWKLLNSTYLLQNEWVAVRADRCEMPNGRLIDPYYIVESGSYVNIVPVTAAGEILFVRIYRHGLGKTILETPGGLIDAGESALAAAERELLEETGYSCTTIQSIGSGSPDPARLSCHAYYFLATGVKVSAAPSWDDTEEMELLKLPISKVKQLLFSGEIVDSVQQSALFYALHTLGELC</sequence>
<feature type="domain" description="Nudix hydrolase" evidence="2">
    <location>
        <begin position="42"/>
        <end position="171"/>
    </location>
</feature>
<dbReference type="EMBL" id="UOEU01000231">
    <property type="protein sequence ID" value="VAW31495.1"/>
    <property type="molecule type" value="Genomic_DNA"/>
</dbReference>
<dbReference type="GO" id="GO:0006753">
    <property type="term" value="P:nucleoside phosphate metabolic process"/>
    <property type="evidence" value="ECO:0007669"/>
    <property type="project" value="TreeGrafter"/>
</dbReference>
<evidence type="ECO:0000256" key="1">
    <source>
        <dbReference type="ARBA" id="ARBA00022801"/>
    </source>
</evidence>
<dbReference type="GO" id="GO:0016787">
    <property type="term" value="F:hydrolase activity"/>
    <property type="evidence" value="ECO:0007669"/>
    <property type="project" value="UniProtKB-KW"/>
</dbReference>
<reference evidence="3" key="1">
    <citation type="submission" date="2018-06" db="EMBL/GenBank/DDBJ databases">
        <authorList>
            <person name="Zhirakovskaya E."/>
        </authorList>
    </citation>
    <scope>NUCLEOTIDE SEQUENCE</scope>
</reference>
<dbReference type="PANTHER" id="PTHR11839">
    <property type="entry name" value="UDP/ADP-SUGAR PYROPHOSPHATASE"/>
    <property type="match status" value="1"/>
</dbReference>
<dbReference type="SUPFAM" id="SSF55811">
    <property type="entry name" value="Nudix"/>
    <property type="match status" value="1"/>
</dbReference>
<dbReference type="Gene3D" id="3.90.79.10">
    <property type="entry name" value="Nucleoside Triphosphate Pyrophosphohydrolase"/>
    <property type="match status" value="1"/>
</dbReference>
<evidence type="ECO:0000259" key="2">
    <source>
        <dbReference type="PROSITE" id="PS51462"/>
    </source>
</evidence>
<dbReference type="AlphaFoldDB" id="A0A3B0UKE1"/>
<dbReference type="PROSITE" id="PS00893">
    <property type="entry name" value="NUDIX_BOX"/>
    <property type="match status" value="1"/>
</dbReference>
<evidence type="ECO:0000313" key="3">
    <source>
        <dbReference type="EMBL" id="VAW31495.1"/>
    </source>
</evidence>
<dbReference type="InterPro" id="IPR020084">
    <property type="entry name" value="NUDIX_hydrolase_CS"/>
</dbReference>
<dbReference type="GO" id="GO:0019693">
    <property type="term" value="P:ribose phosphate metabolic process"/>
    <property type="evidence" value="ECO:0007669"/>
    <property type="project" value="TreeGrafter"/>
</dbReference>
<dbReference type="InterPro" id="IPR015797">
    <property type="entry name" value="NUDIX_hydrolase-like_dom_sf"/>
</dbReference>
<dbReference type="PROSITE" id="PS51462">
    <property type="entry name" value="NUDIX"/>
    <property type="match status" value="1"/>
</dbReference>